<organism evidence="1 2">
    <name type="scientific">Desulfomicrobium macestii</name>
    <dbReference type="NCBI Taxonomy" id="90731"/>
    <lineage>
        <taxon>Bacteria</taxon>
        <taxon>Pseudomonadati</taxon>
        <taxon>Thermodesulfobacteriota</taxon>
        <taxon>Desulfovibrionia</taxon>
        <taxon>Desulfovibrionales</taxon>
        <taxon>Desulfomicrobiaceae</taxon>
        <taxon>Desulfomicrobium</taxon>
    </lineage>
</organism>
<dbReference type="RefSeq" id="WP_192624061.1">
    <property type="nucleotide sequence ID" value="NZ_JADBGG010000020.1"/>
</dbReference>
<evidence type="ECO:0000313" key="1">
    <source>
        <dbReference type="EMBL" id="MBE1425967.1"/>
    </source>
</evidence>
<reference evidence="1 2" key="1">
    <citation type="submission" date="2020-10" db="EMBL/GenBank/DDBJ databases">
        <title>Genomic Encyclopedia of Type Strains, Phase IV (KMG-IV): sequencing the most valuable type-strain genomes for metagenomic binning, comparative biology and taxonomic classification.</title>
        <authorList>
            <person name="Goeker M."/>
        </authorList>
    </citation>
    <scope>NUCLEOTIDE SEQUENCE [LARGE SCALE GENOMIC DNA]</scope>
    <source>
        <strain evidence="1 2">DSM 4194</strain>
    </source>
</reference>
<sequence>MKNKALFITILTCFIMTYCHTYLHAINLKLSSNDYEQIARHHKELLNLQFLICGDSKIGSSDNYLQNFFQGHPQRGFLLTPPLINTDIKKLIRIESDNSKLINILNEKFSHLMLVSVDKNFENIMMMKNPEVEIYIPKPLHECLIDKKKMWGCGVSMNKSDECCEKKLGSPSIKAKWTDKKNGETYTLIYRLESGNSILQQTQENQKNIYFCINSESFIITK</sequence>
<evidence type="ECO:0008006" key="3">
    <source>
        <dbReference type="Google" id="ProtNLM"/>
    </source>
</evidence>
<evidence type="ECO:0000313" key="2">
    <source>
        <dbReference type="Proteomes" id="UP000639010"/>
    </source>
</evidence>
<gene>
    <name evidence="1" type="ORF">H4684_002626</name>
</gene>
<dbReference type="Proteomes" id="UP000639010">
    <property type="component" value="Unassembled WGS sequence"/>
</dbReference>
<comment type="caution">
    <text evidence="1">The sequence shown here is derived from an EMBL/GenBank/DDBJ whole genome shotgun (WGS) entry which is preliminary data.</text>
</comment>
<protein>
    <recommendedName>
        <fullName evidence="3">Ig-like domain-containing protein</fullName>
    </recommendedName>
</protein>
<name>A0ABR9H5I3_9BACT</name>
<dbReference type="EMBL" id="JADBGG010000020">
    <property type="protein sequence ID" value="MBE1425967.1"/>
    <property type="molecule type" value="Genomic_DNA"/>
</dbReference>
<accession>A0ABR9H5I3</accession>
<proteinExistence type="predicted"/>
<keyword evidence="2" id="KW-1185">Reference proteome</keyword>